<evidence type="ECO:0000313" key="2">
    <source>
        <dbReference type="EMBL" id="WSB07793.1"/>
    </source>
</evidence>
<keyword evidence="3" id="KW-1185">Reference proteome</keyword>
<evidence type="ECO:0000256" key="1">
    <source>
        <dbReference type="SAM" id="MobiDB-lite"/>
    </source>
</evidence>
<proteinExistence type="predicted"/>
<dbReference type="Proteomes" id="UP001356428">
    <property type="component" value="Chromosome"/>
</dbReference>
<accession>A0ABZ1EUI9</accession>
<dbReference type="RefSeq" id="WP_326741065.1">
    <property type="nucleotide sequence ID" value="NZ_CP109083.1"/>
</dbReference>
<name>A0ABZ1EUI9_9ACTN</name>
<reference evidence="2 3" key="1">
    <citation type="submission" date="2022-10" db="EMBL/GenBank/DDBJ databases">
        <title>The complete genomes of actinobacterial strains from the NBC collection.</title>
        <authorList>
            <person name="Joergensen T.S."/>
            <person name="Alvarez Arevalo M."/>
            <person name="Sterndorff E.B."/>
            <person name="Faurdal D."/>
            <person name="Vuksanovic O."/>
            <person name="Mourched A.-S."/>
            <person name="Charusanti P."/>
            <person name="Shaw S."/>
            <person name="Blin K."/>
            <person name="Weber T."/>
        </authorList>
    </citation>
    <scope>NUCLEOTIDE SEQUENCE [LARGE SCALE GENOMIC DNA]</scope>
    <source>
        <strain evidence="2 3">NBC 01792</strain>
    </source>
</reference>
<protein>
    <submittedName>
        <fullName evidence="2">Uncharacterized protein</fullName>
    </submittedName>
</protein>
<gene>
    <name evidence="2" type="ORF">OG849_11260</name>
</gene>
<sequence length="456" mass="49308">MADGSWSGENGLRLDRAANAAADDFMRRSAVAEPRITESMQGIANKVHDGRLIGLEYRLKGDDSLKRKLATDLLEDSAVAPSRVLADIKDSIRYTMEIPGKSYTQGVRQAISDLQVKGFENITFKNTWNSAGYKGINSTWRDPVSGQVFELQFHTADSFVAKMDGHTLYEKERLPGNSPDELAAIRAEQSELFGKVPIPRDAGSIRLGAYGADDLTTAFGKDADAGARELPSVADDAGGLTDDTMDGAGGRADDAPEGTGPSYTDGRSGGWGGAGWVERPSDYAAGICDSLRATPNHIDIPVMSRNTGIDESVLRQVKSHMMRSQHDVVIQPGEWKRGRFTPRDDIADLGDGARKGTLNEAQIKEFRNLMTHEYVESRLMKAGLPYLHDQAGLWRREPDGTYAGGGRYSPKSLSAAGAHDLAPNPVRGGFGTAWQKLGLKHPKTKLAADCPISTTS</sequence>
<feature type="region of interest" description="Disordered" evidence="1">
    <location>
        <begin position="230"/>
        <end position="269"/>
    </location>
</feature>
<organism evidence="2 3">
    <name type="scientific">Streptomyces cyaneofuscatus</name>
    <dbReference type="NCBI Taxonomy" id="66883"/>
    <lineage>
        <taxon>Bacteria</taxon>
        <taxon>Bacillati</taxon>
        <taxon>Actinomycetota</taxon>
        <taxon>Actinomycetes</taxon>
        <taxon>Kitasatosporales</taxon>
        <taxon>Streptomycetaceae</taxon>
        <taxon>Streptomyces</taxon>
    </lineage>
</organism>
<dbReference type="EMBL" id="CP109083">
    <property type="protein sequence ID" value="WSB07793.1"/>
    <property type="molecule type" value="Genomic_DNA"/>
</dbReference>
<evidence type="ECO:0000313" key="3">
    <source>
        <dbReference type="Proteomes" id="UP001356428"/>
    </source>
</evidence>